<reference evidence="1" key="2">
    <citation type="journal article" date="2021" name="PeerJ">
        <title>Extensive microbial diversity within the chicken gut microbiome revealed by metagenomics and culture.</title>
        <authorList>
            <person name="Gilroy R."/>
            <person name="Ravi A."/>
            <person name="Getino M."/>
            <person name="Pursley I."/>
            <person name="Horton D.L."/>
            <person name="Alikhan N.F."/>
            <person name="Baker D."/>
            <person name="Gharbi K."/>
            <person name="Hall N."/>
            <person name="Watson M."/>
            <person name="Adriaenssens E.M."/>
            <person name="Foster-Nyarko E."/>
            <person name="Jarju S."/>
            <person name="Secka A."/>
            <person name="Antonio M."/>
            <person name="Oren A."/>
            <person name="Chaudhuri R.R."/>
            <person name="La Ragione R."/>
            <person name="Hildebrand F."/>
            <person name="Pallen M.J."/>
        </authorList>
    </citation>
    <scope>NUCLEOTIDE SEQUENCE</scope>
    <source>
        <strain evidence="1">ChiSjej4B22-8148</strain>
    </source>
</reference>
<proteinExistence type="predicted"/>
<gene>
    <name evidence="1" type="ORF">IAB31_02715</name>
</gene>
<sequence length="75" mass="8543">MEHQVKELSPEQIPIGEVASYIKAMDRVFVRQQLAPHKIAEAFVMLSEQFGIHLPEGCVKVPEYEQMELSFNRGG</sequence>
<name>A0A9D1AAJ4_9FIRM</name>
<accession>A0A9D1AAJ4</accession>
<evidence type="ECO:0000313" key="1">
    <source>
        <dbReference type="EMBL" id="HIR12820.1"/>
    </source>
</evidence>
<dbReference type="EMBL" id="DVGK01000036">
    <property type="protein sequence ID" value="HIR12820.1"/>
    <property type="molecule type" value="Genomic_DNA"/>
</dbReference>
<reference evidence="1" key="1">
    <citation type="submission" date="2020-10" db="EMBL/GenBank/DDBJ databases">
        <authorList>
            <person name="Gilroy R."/>
        </authorList>
    </citation>
    <scope>NUCLEOTIDE SEQUENCE</scope>
    <source>
        <strain evidence="1">ChiSjej4B22-8148</strain>
    </source>
</reference>
<evidence type="ECO:0000313" key="2">
    <source>
        <dbReference type="Proteomes" id="UP000886757"/>
    </source>
</evidence>
<dbReference type="Proteomes" id="UP000886757">
    <property type="component" value="Unassembled WGS sequence"/>
</dbReference>
<organism evidence="1 2">
    <name type="scientific">Candidatus Choladousia intestinavium</name>
    <dbReference type="NCBI Taxonomy" id="2840727"/>
    <lineage>
        <taxon>Bacteria</taxon>
        <taxon>Bacillati</taxon>
        <taxon>Bacillota</taxon>
        <taxon>Clostridia</taxon>
        <taxon>Lachnospirales</taxon>
        <taxon>Lachnospiraceae</taxon>
        <taxon>Lachnospiraceae incertae sedis</taxon>
        <taxon>Candidatus Choladousia</taxon>
    </lineage>
</organism>
<protein>
    <submittedName>
        <fullName evidence="1">Uncharacterized protein</fullName>
    </submittedName>
</protein>
<dbReference type="AlphaFoldDB" id="A0A9D1AAJ4"/>
<comment type="caution">
    <text evidence="1">The sequence shown here is derived from an EMBL/GenBank/DDBJ whole genome shotgun (WGS) entry which is preliminary data.</text>
</comment>